<dbReference type="Proteomes" id="UP000053593">
    <property type="component" value="Unassembled WGS sequence"/>
</dbReference>
<organism evidence="1 2">
    <name type="scientific">Collybiopsis luxurians FD-317 M1</name>
    <dbReference type="NCBI Taxonomy" id="944289"/>
    <lineage>
        <taxon>Eukaryota</taxon>
        <taxon>Fungi</taxon>
        <taxon>Dikarya</taxon>
        <taxon>Basidiomycota</taxon>
        <taxon>Agaricomycotina</taxon>
        <taxon>Agaricomycetes</taxon>
        <taxon>Agaricomycetidae</taxon>
        <taxon>Agaricales</taxon>
        <taxon>Marasmiineae</taxon>
        <taxon>Omphalotaceae</taxon>
        <taxon>Collybiopsis</taxon>
        <taxon>Collybiopsis luxurians</taxon>
    </lineage>
</organism>
<dbReference type="OrthoDB" id="2686513at2759"/>
<sequence>MSLSNVANIISLHISGPLRGNLSAFVGCLSVVLMSRMILNLHEAAETGIYASYRDTLSDFEPRWY</sequence>
<name>A0A0D0BRN0_9AGAR</name>
<accession>A0A0D0BRN0</accession>
<evidence type="ECO:0000313" key="1">
    <source>
        <dbReference type="EMBL" id="KIK52289.1"/>
    </source>
</evidence>
<protein>
    <submittedName>
        <fullName evidence="1">Uncharacterized protein</fullName>
    </submittedName>
</protein>
<dbReference type="AlphaFoldDB" id="A0A0D0BRN0"/>
<evidence type="ECO:0000313" key="2">
    <source>
        <dbReference type="Proteomes" id="UP000053593"/>
    </source>
</evidence>
<proteinExistence type="predicted"/>
<dbReference type="EMBL" id="KN834845">
    <property type="protein sequence ID" value="KIK52289.1"/>
    <property type="molecule type" value="Genomic_DNA"/>
</dbReference>
<dbReference type="HOGENOM" id="CLU_2849909_0_0_1"/>
<reference evidence="1 2" key="1">
    <citation type="submission" date="2014-04" db="EMBL/GenBank/DDBJ databases">
        <title>Evolutionary Origins and Diversification of the Mycorrhizal Mutualists.</title>
        <authorList>
            <consortium name="DOE Joint Genome Institute"/>
            <consortium name="Mycorrhizal Genomics Consortium"/>
            <person name="Kohler A."/>
            <person name="Kuo A."/>
            <person name="Nagy L.G."/>
            <person name="Floudas D."/>
            <person name="Copeland A."/>
            <person name="Barry K.W."/>
            <person name="Cichocki N."/>
            <person name="Veneault-Fourrey C."/>
            <person name="LaButti K."/>
            <person name="Lindquist E.A."/>
            <person name="Lipzen A."/>
            <person name="Lundell T."/>
            <person name="Morin E."/>
            <person name="Murat C."/>
            <person name="Riley R."/>
            <person name="Ohm R."/>
            <person name="Sun H."/>
            <person name="Tunlid A."/>
            <person name="Henrissat B."/>
            <person name="Grigoriev I.V."/>
            <person name="Hibbett D.S."/>
            <person name="Martin F."/>
        </authorList>
    </citation>
    <scope>NUCLEOTIDE SEQUENCE [LARGE SCALE GENOMIC DNA]</scope>
    <source>
        <strain evidence="1 2">FD-317 M1</strain>
    </source>
</reference>
<gene>
    <name evidence="1" type="ORF">GYMLUDRAFT_969765</name>
</gene>
<keyword evidence="2" id="KW-1185">Reference proteome</keyword>